<evidence type="ECO:0000259" key="2">
    <source>
        <dbReference type="PROSITE" id="PS51352"/>
    </source>
</evidence>
<sequence length="165" mass="18120">MKYCSVFTLLLLVLISACATAPQYDGPGAFDKTADAKAQVSRSLSSAKKSGKHVLLIYGANWCSDSTRTVALLQSDPEISRILRDSYLVTRIDVGPSDSGRNADLVARYHATINKGIPVFVVLDGSGRLLNDTRQTRLRDSDHKRPERIADFLKQHAPTFETLSP</sequence>
<dbReference type="PROSITE" id="PS51352">
    <property type="entry name" value="THIOREDOXIN_2"/>
    <property type="match status" value="1"/>
</dbReference>
<dbReference type="SUPFAM" id="SSF52833">
    <property type="entry name" value="Thioredoxin-like"/>
    <property type="match status" value="1"/>
</dbReference>
<proteinExistence type="predicted"/>
<evidence type="ECO:0000256" key="1">
    <source>
        <dbReference type="SAM" id="SignalP"/>
    </source>
</evidence>
<organism evidence="3 4">
    <name type="scientific">Oceaniferula marina</name>
    <dbReference type="NCBI Taxonomy" id="2748318"/>
    <lineage>
        <taxon>Bacteria</taxon>
        <taxon>Pseudomonadati</taxon>
        <taxon>Verrucomicrobiota</taxon>
        <taxon>Verrucomicrobiia</taxon>
        <taxon>Verrucomicrobiales</taxon>
        <taxon>Verrucomicrobiaceae</taxon>
        <taxon>Oceaniferula</taxon>
    </lineage>
</organism>
<dbReference type="InterPro" id="IPR036249">
    <property type="entry name" value="Thioredoxin-like_sf"/>
</dbReference>
<keyword evidence="1" id="KW-0732">Signal</keyword>
<name>A0A851GEM3_9BACT</name>
<accession>A0A851GEM3</accession>
<gene>
    <name evidence="3" type="ORF">HW115_00995</name>
</gene>
<dbReference type="PROSITE" id="PS51257">
    <property type="entry name" value="PROKAR_LIPOPROTEIN"/>
    <property type="match status" value="1"/>
</dbReference>
<comment type="caution">
    <text evidence="3">The sequence shown here is derived from an EMBL/GenBank/DDBJ whole genome shotgun (WGS) entry which is preliminary data.</text>
</comment>
<dbReference type="RefSeq" id="WP_178930714.1">
    <property type="nucleotide sequence ID" value="NZ_JACBAZ010000001.1"/>
</dbReference>
<keyword evidence="4" id="KW-1185">Reference proteome</keyword>
<evidence type="ECO:0000313" key="4">
    <source>
        <dbReference type="Proteomes" id="UP000557872"/>
    </source>
</evidence>
<dbReference type="EMBL" id="JACBAZ010000001">
    <property type="protein sequence ID" value="NWK54171.1"/>
    <property type="molecule type" value="Genomic_DNA"/>
</dbReference>
<protein>
    <submittedName>
        <fullName evidence="3">Thioredoxin family protein</fullName>
    </submittedName>
</protein>
<evidence type="ECO:0000313" key="3">
    <source>
        <dbReference type="EMBL" id="NWK54171.1"/>
    </source>
</evidence>
<dbReference type="Gene3D" id="3.40.30.10">
    <property type="entry name" value="Glutaredoxin"/>
    <property type="match status" value="1"/>
</dbReference>
<feature type="chain" id="PRO_5032421806" evidence="1">
    <location>
        <begin position="20"/>
        <end position="165"/>
    </location>
</feature>
<dbReference type="Pfam" id="PF13899">
    <property type="entry name" value="Thioredoxin_7"/>
    <property type="match status" value="1"/>
</dbReference>
<feature type="domain" description="Thioredoxin" evidence="2">
    <location>
        <begin position="15"/>
        <end position="158"/>
    </location>
</feature>
<dbReference type="InterPro" id="IPR013766">
    <property type="entry name" value="Thioredoxin_domain"/>
</dbReference>
<reference evidence="3 4" key="1">
    <citation type="submission" date="2020-07" db="EMBL/GenBank/DDBJ databases">
        <title>Roseicoccus Jingziensis gen. nov., sp. nov., isolated from coastal seawater.</title>
        <authorList>
            <person name="Feng X."/>
        </authorList>
    </citation>
    <scope>NUCLEOTIDE SEQUENCE [LARGE SCALE GENOMIC DNA]</scope>
    <source>
        <strain evidence="3 4">N1E253</strain>
    </source>
</reference>
<feature type="signal peptide" evidence="1">
    <location>
        <begin position="1"/>
        <end position="19"/>
    </location>
</feature>
<dbReference type="Proteomes" id="UP000557872">
    <property type="component" value="Unassembled WGS sequence"/>
</dbReference>
<dbReference type="AlphaFoldDB" id="A0A851GEM3"/>